<reference evidence="3" key="1">
    <citation type="submission" date="2023-07" db="EMBL/GenBank/DDBJ databases">
        <title>A chromosome-level genome assembly of Lolium multiflorum.</title>
        <authorList>
            <person name="Chen Y."/>
            <person name="Copetti D."/>
            <person name="Kolliker R."/>
            <person name="Studer B."/>
        </authorList>
    </citation>
    <scope>NUCLEOTIDE SEQUENCE</scope>
    <source>
        <strain evidence="3">02402/16</strain>
        <tissue evidence="3">Leaf</tissue>
    </source>
</reference>
<comment type="caution">
    <text evidence="3">The sequence shown here is derived from an EMBL/GenBank/DDBJ whole genome shotgun (WGS) entry which is preliminary data.</text>
</comment>
<feature type="compositionally biased region" description="Acidic residues" evidence="1">
    <location>
        <begin position="283"/>
        <end position="295"/>
    </location>
</feature>
<keyword evidence="4" id="KW-1185">Reference proteome</keyword>
<dbReference type="AlphaFoldDB" id="A0AAD8VIY3"/>
<proteinExistence type="predicted"/>
<dbReference type="Proteomes" id="UP001231189">
    <property type="component" value="Unassembled WGS sequence"/>
</dbReference>
<sequence length="486" mass="52850">MTEATATMGKVATKAGVSIGMDTENLKAEARVSFAGGNQRIACRMVQLYLIGPARTWLGDLPENSIFCWFDMKIAFEKHFRGTYKRPATISDMQACIQKKGETSRSFLTRLLATRNECENMDNRSAMHAFIGGLQRGGLLRHKLTCLINENNLTWYDMIGIASTHTAADDYTGGELSATAIPLHQQKKNRDNGDNNNSNKRKNPPTTRRAAAPTWSPWHSNTEVKEAVEAADVEAEPAGANSTLTKSQLLGSALPKLTKRYKRAWKHRPRGKGGKGKNKEKDEDSSEAMDEDDASPDLKDTYASTKSNPFGKESASAYHTFLGTPTVCANKSALRIRNATVPAVPPVCQLAPTVGHEVALARVHIRAGILDIAGQRTVSALVQRIYAMDFINDNAGCFANGGIFPKNGRIIERSGRSTAAAGTVRFACGEPLPPATAAGASRIIRATETPPAAMNVPPPHRANIARQQRRREPEKMLESGKDIARA</sequence>
<evidence type="ECO:0000313" key="3">
    <source>
        <dbReference type="EMBL" id="KAK1609377.1"/>
    </source>
</evidence>
<evidence type="ECO:0000259" key="2">
    <source>
        <dbReference type="Pfam" id="PF03732"/>
    </source>
</evidence>
<dbReference type="EMBL" id="JAUUTY010000007">
    <property type="protein sequence ID" value="KAK1609377.1"/>
    <property type="molecule type" value="Genomic_DNA"/>
</dbReference>
<evidence type="ECO:0000313" key="4">
    <source>
        <dbReference type="Proteomes" id="UP001231189"/>
    </source>
</evidence>
<evidence type="ECO:0000256" key="1">
    <source>
        <dbReference type="SAM" id="MobiDB-lite"/>
    </source>
</evidence>
<name>A0AAD8VIY3_LOLMU</name>
<feature type="region of interest" description="Disordered" evidence="1">
    <location>
        <begin position="448"/>
        <end position="486"/>
    </location>
</feature>
<dbReference type="Pfam" id="PF03732">
    <property type="entry name" value="Retrotrans_gag"/>
    <property type="match status" value="1"/>
</dbReference>
<protein>
    <recommendedName>
        <fullName evidence="2">Retrotransposon gag domain-containing protein</fullName>
    </recommendedName>
</protein>
<organism evidence="3 4">
    <name type="scientific">Lolium multiflorum</name>
    <name type="common">Italian ryegrass</name>
    <name type="synonym">Lolium perenne subsp. multiflorum</name>
    <dbReference type="NCBI Taxonomy" id="4521"/>
    <lineage>
        <taxon>Eukaryota</taxon>
        <taxon>Viridiplantae</taxon>
        <taxon>Streptophyta</taxon>
        <taxon>Embryophyta</taxon>
        <taxon>Tracheophyta</taxon>
        <taxon>Spermatophyta</taxon>
        <taxon>Magnoliopsida</taxon>
        <taxon>Liliopsida</taxon>
        <taxon>Poales</taxon>
        <taxon>Poaceae</taxon>
        <taxon>BOP clade</taxon>
        <taxon>Pooideae</taxon>
        <taxon>Poodae</taxon>
        <taxon>Poeae</taxon>
        <taxon>Poeae Chloroplast Group 2 (Poeae type)</taxon>
        <taxon>Loliodinae</taxon>
        <taxon>Loliinae</taxon>
        <taxon>Lolium</taxon>
    </lineage>
</organism>
<feature type="compositionally biased region" description="Basic residues" evidence="1">
    <location>
        <begin position="260"/>
        <end position="276"/>
    </location>
</feature>
<dbReference type="InterPro" id="IPR005162">
    <property type="entry name" value="Retrotrans_gag_dom"/>
</dbReference>
<feature type="region of interest" description="Disordered" evidence="1">
    <location>
        <begin position="180"/>
        <end position="221"/>
    </location>
</feature>
<feature type="region of interest" description="Disordered" evidence="1">
    <location>
        <begin position="260"/>
        <end position="309"/>
    </location>
</feature>
<feature type="compositionally biased region" description="Basic and acidic residues" evidence="1">
    <location>
        <begin position="470"/>
        <end position="486"/>
    </location>
</feature>
<accession>A0AAD8VIY3</accession>
<dbReference type="PANTHER" id="PTHR33223">
    <property type="entry name" value="CCHC-TYPE DOMAIN-CONTAINING PROTEIN"/>
    <property type="match status" value="1"/>
</dbReference>
<gene>
    <name evidence="3" type="ORF">QYE76_033050</name>
</gene>
<feature type="domain" description="Retrotransposon gag" evidence="2">
    <location>
        <begin position="45"/>
        <end position="135"/>
    </location>
</feature>
<dbReference type="PANTHER" id="PTHR33223:SF8">
    <property type="entry name" value="OS04G0172440 PROTEIN"/>
    <property type="match status" value="1"/>
</dbReference>